<evidence type="ECO:0000259" key="1">
    <source>
        <dbReference type="Pfam" id="PF14734"/>
    </source>
</evidence>
<dbReference type="Pfam" id="PF14848">
    <property type="entry name" value="HU-DNA_bdg"/>
    <property type="match status" value="1"/>
</dbReference>
<dbReference type="Proteomes" id="UP000195950">
    <property type="component" value="Unassembled WGS sequence"/>
</dbReference>
<reference evidence="4" key="1">
    <citation type="submission" date="2017-04" db="EMBL/GenBank/DDBJ databases">
        <title>Function of individual gut microbiota members based on whole genome sequencing of pure cultures obtained from chicken caecum.</title>
        <authorList>
            <person name="Medvecky M."/>
            <person name="Cejkova D."/>
            <person name="Polansky O."/>
            <person name="Karasova D."/>
            <person name="Kubasova T."/>
            <person name="Cizek A."/>
            <person name="Rychlik I."/>
        </authorList>
    </citation>
    <scope>NUCLEOTIDE SEQUENCE [LARGE SCALE GENOMIC DNA]</scope>
    <source>
        <strain evidence="4">An199</strain>
    </source>
</reference>
<dbReference type="EMBL" id="NFJX01000008">
    <property type="protein sequence ID" value="OUP18941.1"/>
    <property type="molecule type" value="Genomic_DNA"/>
</dbReference>
<evidence type="ECO:0000313" key="4">
    <source>
        <dbReference type="Proteomes" id="UP000195950"/>
    </source>
</evidence>
<name>A0A1Y4IMR4_PARDI</name>
<feature type="domain" description="Bvu-2165-like IHF-HU-like DNA-binding" evidence="2">
    <location>
        <begin position="7"/>
        <end position="129"/>
    </location>
</feature>
<protein>
    <submittedName>
        <fullName evidence="3">Uncharacterized protein</fullName>
    </submittedName>
</protein>
<proteinExistence type="predicted"/>
<dbReference type="Pfam" id="PF14734">
    <property type="entry name" value="DUF4469"/>
    <property type="match status" value="1"/>
</dbReference>
<dbReference type="Gene3D" id="2.70.50.70">
    <property type="match status" value="1"/>
</dbReference>
<dbReference type="AlphaFoldDB" id="A0A1Y4IMR4"/>
<gene>
    <name evidence="3" type="ORF">B5F32_11015</name>
</gene>
<evidence type="ECO:0000313" key="3">
    <source>
        <dbReference type="EMBL" id="OUP18941.1"/>
    </source>
</evidence>
<organism evidence="3 4">
    <name type="scientific">Parabacteroides distasonis</name>
    <dbReference type="NCBI Taxonomy" id="823"/>
    <lineage>
        <taxon>Bacteria</taxon>
        <taxon>Pseudomonadati</taxon>
        <taxon>Bacteroidota</taxon>
        <taxon>Bacteroidia</taxon>
        <taxon>Bacteroidales</taxon>
        <taxon>Tannerellaceae</taxon>
        <taxon>Parabacteroides</taxon>
    </lineage>
</organism>
<sequence length="255" mass="28336">MANEYYWKVWLRPNLLTKDDDNDYVAEVLTQKDTLRNENIANAIIKEGSEIKYDTLLSIIKQRDRIVREHLMLGYSVLTDVCQFTPRVTGKWDSETAKYDPAIHKLTLDIVPCDLTRDALSKVGIEVLGAKGEVSRIGKVTDTLTGLANGWITPNEDIQIDGDRIRINGSDSSVGIFFVAEDGKTATPVTRRLTQNDPSRIIARVPALTDGKYTLRIVTQFSKGATLLKAPRTIEYKIPLVVGEGGGDSESPDEI</sequence>
<feature type="domain" description="DUF4469" evidence="1">
    <location>
        <begin position="137"/>
        <end position="234"/>
    </location>
</feature>
<dbReference type="InterPro" id="IPR049893">
    <property type="entry name" value="Bvu_2165-like_IHF-HU-DNA_bdg"/>
</dbReference>
<comment type="caution">
    <text evidence="3">The sequence shown here is derived from an EMBL/GenBank/DDBJ whole genome shotgun (WGS) entry which is preliminary data.</text>
</comment>
<dbReference type="CDD" id="cd12843">
    <property type="entry name" value="Bvu_2165_C_like"/>
    <property type="match status" value="1"/>
</dbReference>
<evidence type="ECO:0000259" key="2">
    <source>
        <dbReference type="Pfam" id="PF14848"/>
    </source>
</evidence>
<accession>A0A1Y4IMR4</accession>
<dbReference type="CDD" id="cd13833">
    <property type="entry name" value="HU_IHF_like"/>
    <property type="match status" value="1"/>
</dbReference>
<dbReference type="RefSeq" id="WP_087344580.1">
    <property type="nucleotide sequence ID" value="NZ_NFJX01000008.1"/>
</dbReference>
<dbReference type="InterPro" id="IPR027824">
    <property type="entry name" value="DUF4469"/>
</dbReference>